<evidence type="ECO:0000313" key="3">
    <source>
        <dbReference type="Proteomes" id="UP001558613"/>
    </source>
</evidence>
<gene>
    <name evidence="2" type="ORF">QQF64_029614</name>
</gene>
<feature type="region of interest" description="Disordered" evidence="1">
    <location>
        <begin position="1"/>
        <end position="23"/>
    </location>
</feature>
<proteinExistence type="predicted"/>
<organism evidence="2 3">
    <name type="scientific">Cirrhinus molitorella</name>
    <name type="common">mud carp</name>
    <dbReference type="NCBI Taxonomy" id="172907"/>
    <lineage>
        <taxon>Eukaryota</taxon>
        <taxon>Metazoa</taxon>
        <taxon>Chordata</taxon>
        <taxon>Craniata</taxon>
        <taxon>Vertebrata</taxon>
        <taxon>Euteleostomi</taxon>
        <taxon>Actinopterygii</taxon>
        <taxon>Neopterygii</taxon>
        <taxon>Teleostei</taxon>
        <taxon>Ostariophysi</taxon>
        <taxon>Cypriniformes</taxon>
        <taxon>Cyprinidae</taxon>
        <taxon>Labeoninae</taxon>
        <taxon>Labeonini</taxon>
        <taxon>Cirrhinus</taxon>
    </lineage>
</organism>
<protein>
    <submittedName>
        <fullName evidence="2">Uncharacterized protein</fullName>
    </submittedName>
</protein>
<feature type="compositionally biased region" description="Basic residues" evidence="1">
    <location>
        <begin position="1"/>
        <end position="15"/>
    </location>
</feature>
<accession>A0ABR3N147</accession>
<keyword evidence="3" id="KW-1185">Reference proteome</keyword>
<comment type="caution">
    <text evidence="2">The sequence shown here is derived from an EMBL/GenBank/DDBJ whole genome shotgun (WGS) entry which is preliminary data.</text>
</comment>
<reference evidence="2 3" key="1">
    <citation type="submission" date="2023-09" db="EMBL/GenBank/DDBJ databases">
        <authorList>
            <person name="Wang M."/>
        </authorList>
    </citation>
    <scope>NUCLEOTIDE SEQUENCE [LARGE SCALE GENOMIC DNA]</scope>
    <source>
        <strain evidence="2">GT-2023</strain>
        <tissue evidence="2">Liver</tissue>
    </source>
</reference>
<evidence type="ECO:0000313" key="2">
    <source>
        <dbReference type="EMBL" id="KAL1270598.1"/>
    </source>
</evidence>
<dbReference type="Proteomes" id="UP001558613">
    <property type="component" value="Unassembled WGS sequence"/>
</dbReference>
<dbReference type="EMBL" id="JAYMGO010000007">
    <property type="protein sequence ID" value="KAL1270598.1"/>
    <property type="molecule type" value="Genomic_DNA"/>
</dbReference>
<sequence length="162" mass="18111">MEPPVGRRRRGRAHRSTVQGQHWSTGRVQEASGAWSRAFSRIRPGPQPDAQSPRWGQLHSAALASRRRTHTLALVWARGRMLYRSEANACAAFIIADNNQGSFLSVRRMISLVWLTAGRSLKPICMQDSSGTPALGGSLSWCNEESPHRFPVLGRDQLRDIR</sequence>
<evidence type="ECO:0000256" key="1">
    <source>
        <dbReference type="SAM" id="MobiDB-lite"/>
    </source>
</evidence>
<name>A0ABR3N147_9TELE</name>